<dbReference type="SMART" id="SM00034">
    <property type="entry name" value="CLECT"/>
    <property type="match status" value="1"/>
</dbReference>
<accession>A0A7J7ZJ77</accession>
<protein>
    <recommendedName>
        <fullName evidence="4">C-type lectin domain-containing protein</fullName>
    </recommendedName>
</protein>
<dbReference type="Pfam" id="PF00059">
    <property type="entry name" value="Lectin_C"/>
    <property type="match status" value="1"/>
</dbReference>
<comment type="caution">
    <text evidence="5">The sequence shown here is derived from an EMBL/GenBank/DDBJ whole genome shotgun (WGS) entry which is preliminary data.</text>
</comment>
<dbReference type="InterPro" id="IPR033992">
    <property type="entry name" value="NKR-like_CTLD"/>
</dbReference>
<evidence type="ECO:0000259" key="4">
    <source>
        <dbReference type="PROSITE" id="PS50041"/>
    </source>
</evidence>
<organism evidence="5 6">
    <name type="scientific">Pipistrellus kuhlii</name>
    <name type="common">Kuhl's pipistrelle</name>
    <dbReference type="NCBI Taxonomy" id="59472"/>
    <lineage>
        <taxon>Eukaryota</taxon>
        <taxon>Metazoa</taxon>
        <taxon>Chordata</taxon>
        <taxon>Craniata</taxon>
        <taxon>Vertebrata</taxon>
        <taxon>Euteleostomi</taxon>
        <taxon>Mammalia</taxon>
        <taxon>Eutheria</taxon>
        <taxon>Laurasiatheria</taxon>
        <taxon>Chiroptera</taxon>
        <taxon>Yangochiroptera</taxon>
        <taxon>Vespertilionidae</taxon>
        <taxon>Pipistrellus</taxon>
    </lineage>
</organism>
<evidence type="ECO:0000313" key="5">
    <source>
        <dbReference type="EMBL" id="KAF6374169.1"/>
    </source>
</evidence>
<dbReference type="EMBL" id="JACAGB010000003">
    <property type="protein sequence ID" value="KAF6374169.1"/>
    <property type="molecule type" value="Genomic_DNA"/>
</dbReference>
<dbReference type="GO" id="GO:0071226">
    <property type="term" value="P:cellular response to molecule of fungal origin"/>
    <property type="evidence" value="ECO:0007669"/>
    <property type="project" value="InterPro"/>
</dbReference>
<evidence type="ECO:0000313" key="6">
    <source>
        <dbReference type="Proteomes" id="UP000558488"/>
    </source>
</evidence>
<keyword evidence="6" id="KW-1185">Reference proteome</keyword>
<dbReference type="InterPro" id="IPR042808">
    <property type="entry name" value="CLEC7A"/>
</dbReference>
<name>A0A7J7ZJ77_PIPKU</name>
<keyword evidence="3" id="KW-0812">Transmembrane</keyword>
<dbReference type="InterPro" id="IPR016186">
    <property type="entry name" value="C-type_lectin-like/link_sf"/>
</dbReference>
<dbReference type="CDD" id="cd03593">
    <property type="entry name" value="CLECT_NK_receptors_like"/>
    <property type="match status" value="1"/>
</dbReference>
<dbReference type="PANTHER" id="PTHR47218:SF2">
    <property type="entry name" value="C-TYPE LECTIN DOMAIN-CONTAINING PROTEIN"/>
    <property type="match status" value="1"/>
</dbReference>
<dbReference type="SUPFAM" id="SSF56436">
    <property type="entry name" value="C-type lectin-like"/>
    <property type="match status" value="1"/>
</dbReference>
<feature type="domain" description="C-type lectin" evidence="4">
    <location>
        <begin position="119"/>
        <end position="234"/>
    </location>
</feature>
<proteinExistence type="predicted"/>
<evidence type="ECO:0000256" key="3">
    <source>
        <dbReference type="SAM" id="Phobius"/>
    </source>
</evidence>
<gene>
    <name evidence="5" type="ORF">mPipKuh1_009408</name>
</gene>
<keyword evidence="3" id="KW-1133">Transmembrane helix</keyword>
<feature type="transmembrane region" description="Helical" evidence="3">
    <location>
        <begin position="48"/>
        <end position="68"/>
    </location>
</feature>
<dbReference type="Proteomes" id="UP000558488">
    <property type="component" value="Unassembled WGS sequence"/>
</dbReference>
<keyword evidence="3" id="KW-0472">Membrane</keyword>
<dbReference type="PANTHER" id="PTHR47218">
    <property type="entry name" value="C-TYPE LECTIN DOMAIN FAMILY 7 MEMBER A"/>
    <property type="match status" value="1"/>
</dbReference>
<evidence type="ECO:0000256" key="1">
    <source>
        <dbReference type="ARBA" id="ARBA00004167"/>
    </source>
</evidence>
<keyword evidence="2" id="KW-0430">Lectin</keyword>
<comment type="subcellular location">
    <subcellularLocation>
        <location evidence="1">Membrane</location>
        <topology evidence="1">Single-pass membrane protein</topology>
    </subcellularLocation>
</comment>
<dbReference type="PROSITE" id="PS50041">
    <property type="entry name" value="C_TYPE_LECTIN_2"/>
    <property type="match status" value="1"/>
</dbReference>
<reference evidence="5 6" key="1">
    <citation type="journal article" date="2020" name="Nature">
        <title>Six reference-quality genomes reveal evolution of bat adaptations.</title>
        <authorList>
            <person name="Jebb D."/>
            <person name="Huang Z."/>
            <person name="Pippel M."/>
            <person name="Hughes G.M."/>
            <person name="Lavrichenko K."/>
            <person name="Devanna P."/>
            <person name="Winkler S."/>
            <person name="Jermiin L.S."/>
            <person name="Skirmuntt E.C."/>
            <person name="Katzourakis A."/>
            <person name="Burkitt-Gray L."/>
            <person name="Ray D.A."/>
            <person name="Sullivan K.A.M."/>
            <person name="Roscito J.G."/>
            <person name="Kirilenko B.M."/>
            <person name="Davalos L.M."/>
            <person name="Corthals A.P."/>
            <person name="Power M.L."/>
            <person name="Jones G."/>
            <person name="Ransome R.D."/>
            <person name="Dechmann D.K.N."/>
            <person name="Locatelli A.G."/>
            <person name="Puechmaille S.J."/>
            <person name="Fedrigo O."/>
            <person name="Jarvis E.D."/>
            <person name="Hiller M."/>
            <person name="Vernes S.C."/>
            <person name="Myers E.W."/>
            <person name="Teeling E.C."/>
        </authorList>
    </citation>
    <scope>NUCLEOTIDE SEQUENCE [LARGE SCALE GENOMIC DNA]</scope>
    <source>
        <strain evidence="5">MPipKuh1</strain>
        <tissue evidence="5">Flight muscle</tissue>
    </source>
</reference>
<dbReference type="InterPro" id="IPR001304">
    <property type="entry name" value="C-type_lectin-like"/>
</dbReference>
<evidence type="ECO:0000256" key="2">
    <source>
        <dbReference type="ARBA" id="ARBA00022734"/>
    </source>
</evidence>
<sequence>MGEAVTYSEVRVHTSSQPQRRATDYSETEGIVCSAHRGYSASQTSWKLISAVLGFICLALLVTVGILATKKTEPCSGNVTFSEKTDQKEFISGNLSILPLSTKVQGSKCHPCEDNWHQHGENCYSVSAQPSFWKNCDVHCTTWSSSFLKVNTEKEMDFVKNFSMKQCHIGAVKFWISLYYNSSEQKRAWKDSSAFTLDKIQLAKPDIASNHCKYIQNGQLLDDNCEDLGHCICKKTTFGD</sequence>
<dbReference type="GO" id="GO:0001872">
    <property type="term" value="F:(1-&gt;3)-beta-D-glucan binding"/>
    <property type="evidence" value="ECO:0007669"/>
    <property type="project" value="InterPro"/>
</dbReference>
<dbReference type="GO" id="GO:0016020">
    <property type="term" value="C:membrane"/>
    <property type="evidence" value="ECO:0007669"/>
    <property type="project" value="UniProtKB-SubCell"/>
</dbReference>
<dbReference type="InterPro" id="IPR016187">
    <property type="entry name" value="CTDL_fold"/>
</dbReference>
<dbReference type="AlphaFoldDB" id="A0A7J7ZJ77"/>
<dbReference type="Gene3D" id="3.10.100.10">
    <property type="entry name" value="Mannose-Binding Protein A, subunit A"/>
    <property type="match status" value="1"/>
</dbReference>